<dbReference type="RefSeq" id="XP_001224335.1">
    <property type="nucleotide sequence ID" value="XM_001224334.1"/>
</dbReference>
<protein>
    <submittedName>
        <fullName evidence="1">Uncharacterized protein</fullName>
    </submittedName>
</protein>
<gene>
    <name evidence="1" type="ORF">CHGG_05121</name>
</gene>
<evidence type="ECO:0000313" key="1">
    <source>
        <dbReference type="EMBL" id="EAQ88502.1"/>
    </source>
</evidence>
<name>Q2GZC5_CHAGB</name>
<dbReference type="GeneID" id="4392172"/>
<dbReference type="Proteomes" id="UP000001056">
    <property type="component" value="Unassembled WGS sequence"/>
</dbReference>
<dbReference type="InParanoid" id="Q2GZC5"/>
<reference evidence="2" key="1">
    <citation type="journal article" date="2015" name="Genome Announc.">
        <title>Draft genome sequence of the cellulolytic fungus Chaetomium globosum.</title>
        <authorList>
            <person name="Cuomo C.A."/>
            <person name="Untereiner W.A."/>
            <person name="Ma L.-J."/>
            <person name="Grabherr M."/>
            <person name="Birren B.W."/>
        </authorList>
    </citation>
    <scope>NUCLEOTIDE SEQUENCE [LARGE SCALE GENOMIC DNA]</scope>
    <source>
        <strain evidence="2">ATCC 6205 / CBS 148.51 / DSM 1962 / NBRC 6347 / NRRL 1970</strain>
    </source>
</reference>
<dbReference type="VEuPathDB" id="FungiDB:CHGG_05121"/>
<dbReference type="OrthoDB" id="5985073at2759"/>
<dbReference type="AlphaFoldDB" id="Q2GZC5"/>
<evidence type="ECO:0000313" key="2">
    <source>
        <dbReference type="Proteomes" id="UP000001056"/>
    </source>
</evidence>
<dbReference type="HOGENOM" id="CLU_813802_0_0_1"/>
<proteinExistence type="predicted"/>
<sequence length="341" mass="39339">MDHMPNEIRLGIVRQLRDETDRKALIAAYPTWNKIVGREEKLRVVTIDESRCYGVSIEDFLATLEGTGLRRRQFLEEVRVERFVDAAACYQACCPITAEQHLSYYPLAHFMRGLVEGIDRITERSVNAGLETPAITLSLRAGVNNLNGWKTCSGNHADEEVLRWLARNHDLKFEPHNEIDRFEFKGVDEFRFKSQGLFQRTDIPKLKALIEKLVGLHVLRLDFKEESFWSRWQKALWRYDIICAITGLDKRLPIEEIHVHAGRYSPHNELECIDNAAQHGFNFTPMTIRLLGGFSSLTVLRLSGQFYVPVRFFDRFNFPSGVFPSLTTFYLGIQPNTDSLS</sequence>
<organism evidence="1 2">
    <name type="scientific">Chaetomium globosum (strain ATCC 6205 / CBS 148.51 / DSM 1962 / NBRC 6347 / NRRL 1970)</name>
    <name type="common">Soil fungus</name>
    <dbReference type="NCBI Taxonomy" id="306901"/>
    <lineage>
        <taxon>Eukaryota</taxon>
        <taxon>Fungi</taxon>
        <taxon>Dikarya</taxon>
        <taxon>Ascomycota</taxon>
        <taxon>Pezizomycotina</taxon>
        <taxon>Sordariomycetes</taxon>
        <taxon>Sordariomycetidae</taxon>
        <taxon>Sordariales</taxon>
        <taxon>Chaetomiaceae</taxon>
        <taxon>Chaetomium</taxon>
    </lineage>
</organism>
<dbReference type="EMBL" id="CH408032">
    <property type="protein sequence ID" value="EAQ88502.1"/>
    <property type="molecule type" value="Genomic_DNA"/>
</dbReference>
<accession>Q2GZC5</accession>
<keyword evidence="2" id="KW-1185">Reference proteome</keyword>